<dbReference type="Gene3D" id="3.40.50.1110">
    <property type="entry name" value="SGNH hydrolase"/>
    <property type="match status" value="1"/>
</dbReference>
<name>A0AAP2DBW6_9BACT</name>
<dbReference type="GO" id="GO:0016788">
    <property type="term" value="F:hydrolase activity, acting on ester bonds"/>
    <property type="evidence" value="ECO:0007669"/>
    <property type="project" value="UniProtKB-ARBA"/>
</dbReference>
<dbReference type="InterPro" id="IPR013830">
    <property type="entry name" value="SGNH_hydro"/>
</dbReference>
<evidence type="ECO:0000313" key="4">
    <source>
        <dbReference type="Proteomes" id="UP001319180"/>
    </source>
</evidence>
<evidence type="ECO:0000259" key="2">
    <source>
        <dbReference type="Pfam" id="PF18962"/>
    </source>
</evidence>
<keyword evidence="4" id="KW-1185">Reference proteome</keyword>
<dbReference type="InterPro" id="IPR026444">
    <property type="entry name" value="Secre_tail"/>
</dbReference>
<dbReference type="InterPro" id="IPR036514">
    <property type="entry name" value="SGNH_hydro_sf"/>
</dbReference>
<dbReference type="Pfam" id="PF18962">
    <property type="entry name" value="Por_Secre_tail"/>
    <property type="match status" value="1"/>
</dbReference>
<evidence type="ECO:0000313" key="3">
    <source>
        <dbReference type="EMBL" id="MBT1689038.1"/>
    </source>
</evidence>
<dbReference type="EMBL" id="JAHESC010000034">
    <property type="protein sequence ID" value="MBT1689038.1"/>
    <property type="molecule type" value="Genomic_DNA"/>
</dbReference>
<feature type="domain" description="Secretion system C-terminal sorting" evidence="2">
    <location>
        <begin position="228"/>
        <end position="300"/>
    </location>
</feature>
<organism evidence="3 4">
    <name type="scientific">Dawidia soli</name>
    <dbReference type="NCBI Taxonomy" id="2782352"/>
    <lineage>
        <taxon>Bacteria</taxon>
        <taxon>Pseudomonadati</taxon>
        <taxon>Bacteroidota</taxon>
        <taxon>Cytophagia</taxon>
        <taxon>Cytophagales</taxon>
        <taxon>Chryseotaleaceae</taxon>
        <taxon>Dawidia</taxon>
    </lineage>
</organism>
<accession>A0AAP2DBW6</accession>
<proteinExistence type="predicted"/>
<reference evidence="3 4" key="1">
    <citation type="submission" date="2021-05" db="EMBL/GenBank/DDBJ databases">
        <title>A Polyphasic approach of four new species of the genus Ohtaekwangia: Ohtaekwangia histidinii sp. nov., Ohtaekwangia cretensis sp. nov., Ohtaekwangia indiensis sp. nov., Ohtaekwangia reichenbachii sp. nov. from diverse environment.</title>
        <authorList>
            <person name="Octaviana S."/>
        </authorList>
    </citation>
    <scope>NUCLEOTIDE SEQUENCE [LARGE SCALE GENOMIC DNA]</scope>
    <source>
        <strain evidence="3 4">PWU37</strain>
    </source>
</reference>
<sequence length="303" mass="32921">MAQKLNVVDPVKFLALGDSYTIGESVAPTERWPVQLAAALRQKGLSCPDPTIIATTGWRTDNLRDAIHQAHLKPTYTLVSLLIGVNNYYQGKSVEAYAPEFEGLLSTAIALAGGQRAHVFVVSIPDYGYTPFGKDKQPTITLGIDRFNAANKAIAIRMGVTYIDITDISRRGLSETDLVASDGLHPSGKMYTAWTTRIVESLKIARPAEEGSLNPATPDSGTRSSLKVYPNPFHDILQIQSHAAPSPTRHLSLLNSTGQTIKNIPLDTQGTILIPTADLAAGTYFLSLRDQDAEVLREQIVKQ</sequence>
<feature type="domain" description="SGNH hydrolase-type esterase" evidence="1">
    <location>
        <begin position="15"/>
        <end position="192"/>
    </location>
</feature>
<dbReference type="AlphaFoldDB" id="A0AAP2DBW6"/>
<comment type="caution">
    <text evidence="3">The sequence shown here is derived from an EMBL/GenBank/DDBJ whole genome shotgun (WGS) entry which is preliminary data.</text>
</comment>
<evidence type="ECO:0000259" key="1">
    <source>
        <dbReference type="Pfam" id="PF13472"/>
    </source>
</evidence>
<gene>
    <name evidence="3" type="ORF">KK078_20905</name>
</gene>
<dbReference type="CDD" id="cd01832">
    <property type="entry name" value="SGNH_hydrolase_like_1"/>
    <property type="match status" value="1"/>
</dbReference>
<protein>
    <submittedName>
        <fullName evidence="3">T9SS type A sorting domain-containing protein</fullName>
    </submittedName>
</protein>
<dbReference type="NCBIfam" id="TIGR04183">
    <property type="entry name" value="Por_Secre_tail"/>
    <property type="match status" value="1"/>
</dbReference>
<dbReference type="Pfam" id="PF13472">
    <property type="entry name" value="Lipase_GDSL_2"/>
    <property type="match status" value="1"/>
</dbReference>
<dbReference type="Proteomes" id="UP001319180">
    <property type="component" value="Unassembled WGS sequence"/>
</dbReference>
<dbReference type="SUPFAM" id="SSF52266">
    <property type="entry name" value="SGNH hydrolase"/>
    <property type="match status" value="1"/>
</dbReference>
<dbReference type="RefSeq" id="WP_254092262.1">
    <property type="nucleotide sequence ID" value="NZ_JAHESC010000034.1"/>
</dbReference>